<dbReference type="InterPro" id="IPR016181">
    <property type="entry name" value="Acyl_CoA_acyltransferase"/>
</dbReference>
<name>A0A9W9G3L0_9EURO</name>
<dbReference type="GO" id="GO:0016747">
    <property type="term" value="F:acyltransferase activity, transferring groups other than amino-acyl groups"/>
    <property type="evidence" value="ECO:0007669"/>
    <property type="project" value="InterPro"/>
</dbReference>
<evidence type="ECO:0000259" key="1">
    <source>
        <dbReference type="PROSITE" id="PS51186"/>
    </source>
</evidence>
<dbReference type="PROSITE" id="PS51186">
    <property type="entry name" value="GNAT"/>
    <property type="match status" value="1"/>
</dbReference>
<dbReference type="PANTHER" id="PTHR42791:SF4">
    <property type="entry name" value="ACETYLTRANSFERASE, GNAT FAMILY FAMILY (AFU_ORTHOLOGUE AFUA_4G09540)-RELATED"/>
    <property type="match status" value="1"/>
</dbReference>
<dbReference type="InterPro" id="IPR000182">
    <property type="entry name" value="GNAT_dom"/>
</dbReference>
<dbReference type="OrthoDB" id="410198at2759"/>
<evidence type="ECO:0000313" key="2">
    <source>
        <dbReference type="EMBL" id="KAJ5111505.1"/>
    </source>
</evidence>
<reference evidence="2" key="1">
    <citation type="submission" date="2022-11" db="EMBL/GenBank/DDBJ databases">
        <authorList>
            <person name="Petersen C."/>
        </authorList>
    </citation>
    <scope>NUCLEOTIDE SEQUENCE</scope>
    <source>
        <strain evidence="2">IBT 30761</strain>
    </source>
</reference>
<dbReference type="Pfam" id="PF13508">
    <property type="entry name" value="Acetyltransf_7"/>
    <property type="match status" value="1"/>
</dbReference>
<dbReference type="Gene3D" id="3.40.630.30">
    <property type="match status" value="1"/>
</dbReference>
<accession>A0A9W9G3L0</accession>
<dbReference type="CDD" id="cd04301">
    <property type="entry name" value="NAT_SF"/>
    <property type="match status" value="1"/>
</dbReference>
<dbReference type="EMBL" id="JAPQKI010000002">
    <property type="protein sequence ID" value="KAJ5111505.1"/>
    <property type="molecule type" value="Genomic_DNA"/>
</dbReference>
<comment type="caution">
    <text evidence="2">The sequence shown here is derived from an EMBL/GenBank/DDBJ whole genome shotgun (WGS) entry which is preliminary data.</text>
</comment>
<keyword evidence="3" id="KW-1185">Reference proteome</keyword>
<organism evidence="2 3">
    <name type="scientific">Penicillium argentinense</name>
    <dbReference type="NCBI Taxonomy" id="1131581"/>
    <lineage>
        <taxon>Eukaryota</taxon>
        <taxon>Fungi</taxon>
        <taxon>Dikarya</taxon>
        <taxon>Ascomycota</taxon>
        <taxon>Pezizomycotina</taxon>
        <taxon>Eurotiomycetes</taxon>
        <taxon>Eurotiomycetidae</taxon>
        <taxon>Eurotiales</taxon>
        <taxon>Aspergillaceae</taxon>
        <taxon>Penicillium</taxon>
    </lineage>
</organism>
<dbReference type="GeneID" id="81353513"/>
<dbReference type="PANTHER" id="PTHR42791">
    <property type="entry name" value="GNAT FAMILY ACETYLTRANSFERASE"/>
    <property type="match status" value="1"/>
</dbReference>
<dbReference type="InterPro" id="IPR052523">
    <property type="entry name" value="Trichothecene_AcTrans"/>
</dbReference>
<proteinExistence type="predicted"/>
<sequence>MTTPEFSMLPVEGDDLPFPARFIHAAKLRLSINRLLFENWPKDQIQTKACFKAVNTSSEILVYYVIARKRPLEAQPEYGLKNGPNQETPEGLNPILFAKVMKTSGDVMGGVENLDCFEIVYMCVKPSAQRHGIGSKLMQLGFDRAKAEDVPLRLCAEAPAHGFYVKLGLEETKHADIDLRKYAAPYSGFGEFRLTGMIWRPKPNLEGSNWRGATKFIPREGSDLENLSWPRQVERCLEAVFGNLTDTFQRLWIEFI</sequence>
<feature type="domain" description="N-acetyltransferase" evidence="1">
    <location>
        <begin position="60"/>
        <end position="195"/>
    </location>
</feature>
<dbReference type="Proteomes" id="UP001149074">
    <property type="component" value="Unassembled WGS sequence"/>
</dbReference>
<reference evidence="2" key="2">
    <citation type="journal article" date="2023" name="IMA Fungus">
        <title>Comparative genomic study of the Penicillium genus elucidates a diverse pangenome and 15 lateral gene transfer events.</title>
        <authorList>
            <person name="Petersen C."/>
            <person name="Sorensen T."/>
            <person name="Nielsen M.R."/>
            <person name="Sondergaard T.E."/>
            <person name="Sorensen J.L."/>
            <person name="Fitzpatrick D.A."/>
            <person name="Frisvad J.C."/>
            <person name="Nielsen K.L."/>
        </authorList>
    </citation>
    <scope>NUCLEOTIDE SEQUENCE</scope>
    <source>
        <strain evidence="2">IBT 30761</strain>
    </source>
</reference>
<dbReference type="SUPFAM" id="SSF55729">
    <property type="entry name" value="Acyl-CoA N-acyltransferases (Nat)"/>
    <property type="match status" value="1"/>
</dbReference>
<protein>
    <recommendedName>
        <fullName evidence="1">N-acetyltransferase domain-containing protein</fullName>
    </recommendedName>
</protein>
<evidence type="ECO:0000313" key="3">
    <source>
        <dbReference type="Proteomes" id="UP001149074"/>
    </source>
</evidence>
<dbReference type="RefSeq" id="XP_056479575.1">
    <property type="nucleotide sequence ID" value="XM_056614534.1"/>
</dbReference>
<gene>
    <name evidence="2" type="ORF">N7532_002040</name>
</gene>
<dbReference type="AlphaFoldDB" id="A0A9W9G3L0"/>